<evidence type="ECO:0000256" key="2">
    <source>
        <dbReference type="ARBA" id="ARBA00004496"/>
    </source>
</evidence>
<keyword evidence="9" id="KW-1185">Reference proteome</keyword>
<dbReference type="AlphaFoldDB" id="A0A556TTW2"/>
<gene>
    <name evidence="8" type="ORF">Baya_5214</name>
</gene>
<evidence type="ECO:0000256" key="6">
    <source>
        <dbReference type="ARBA" id="ARBA00022837"/>
    </source>
</evidence>
<keyword evidence="4" id="KW-0479">Metal-binding</keyword>
<evidence type="ECO:0000256" key="4">
    <source>
        <dbReference type="ARBA" id="ARBA00022723"/>
    </source>
</evidence>
<dbReference type="EMBL" id="VCAZ01000018">
    <property type="protein sequence ID" value="TSK67237.1"/>
    <property type="molecule type" value="Genomic_DNA"/>
</dbReference>
<dbReference type="InterPro" id="IPR011992">
    <property type="entry name" value="EF-hand-dom_pair"/>
</dbReference>
<sequence length="138" mass="15772">MALQDARQGDLGYVYNNPIQLVRFRKNPGNTIPINDVDPHFQHLFKTIAGNDSEISALELQKILDRVVSQSFQLNTPILEVIVSRYGGQPCSIDFDGFMSCLIRLELLFEMFSKFDKKNSGKIELDIMQVSIFIYCHV</sequence>
<dbReference type="OrthoDB" id="424753at2759"/>
<dbReference type="GO" id="GO:0046872">
    <property type="term" value="F:metal ion binding"/>
    <property type="evidence" value="ECO:0007669"/>
    <property type="project" value="UniProtKB-KW"/>
</dbReference>
<dbReference type="PANTHER" id="PTHR46735">
    <property type="entry name" value="CALPAIN, SMALL SUBUNIT 1 A-RELATED"/>
    <property type="match status" value="1"/>
</dbReference>
<keyword evidence="5" id="KW-0677">Repeat</keyword>
<evidence type="ECO:0000256" key="3">
    <source>
        <dbReference type="ARBA" id="ARBA00022490"/>
    </source>
</evidence>
<evidence type="ECO:0000313" key="9">
    <source>
        <dbReference type="Proteomes" id="UP000319801"/>
    </source>
</evidence>
<keyword evidence="7" id="KW-0472">Membrane</keyword>
<dbReference type="SUPFAM" id="SSF47473">
    <property type="entry name" value="EF-hand"/>
    <property type="match status" value="1"/>
</dbReference>
<protein>
    <submittedName>
        <fullName evidence="8">Calpain-2 catalytic subunit</fullName>
    </submittedName>
</protein>
<dbReference type="GO" id="GO:0012505">
    <property type="term" value="C:endomembrane system"/>
    <property type="evidence" value="ECO:0007669"/>
    <property type="project" value="UniProtKB-SubCell"/>
</dbReference>
<evidence type="ECO:0000256" key="7">
    <source>
        <dbReference type="ARBA" id="ARBA00023136"/>
    </source>
</evidence>
<evidence type="ECO:0000313" key="8">
    <source>
        <dbReference type="EMBL" id="TSK67237.1"/>
    </source>
</evidence>
<accession>A0A556TTW2</accession>
<evidence type="ECO:0000256" key="5">
    <source>
        <dbReference type="ARBA" id="ARBA00022737"/>
    </source>
</evidence>
<proteinExistence type="predicted"/>
<comment type="caution">
    <text evidence="8">The sequence shown here is derived from an EMBL/GenBank/DDBJ whole genome shotgun (WGS) entry which is preliminary data.</text>
</comment>
<name>A0A556TTW2_BAGYA</name>
<comment type="subcellular location">
    <subcellularLocation>
        <location evidence="2">Cytoplasm</location>
    </subcellularLocation>
    <subcellularLocation>
        <location evidence="1">Endomembrane system</location>
    </subcellularLocation>
</comment>
<dbReference type="Gene3D" id="1.10.238.10">
    <property type="entry name" value="EF-hand"/>
    <property type="match status" value="1"/>
</dbReference>
<evidence type="ECO:0000256" key="1">
    <source>
        <dbReference type="ARBA" id="ARBA00004308"/>
    </source>
</evidence>
<dbReference type="Proteomes" id="UP000319801">
    <property type="component" value="Unassembled WGS sequence"/>
</dbReference>
<dbReference type="PANTHER" id="PTHR46735:SF3">
    <property type="entry name" value="CALPAIN SMALL SUBUNIT 1-RELATED"/>
    <property type="match status" value="1"/>
</dbReference>
<reference evidence="8 9" key="1">
    <citation type="journal article" date="2019" name="Genome Biol. Evol.">
        <title>Whole-Genome Sequencing of the Giant Devil Catfish, Bagarius yarrelli.</title>
        <authorList>
            <person name="Jiang W."/>
            <person name="Lv Y."/>
            <person name="Cheng L."/>
            <person name="Yang K."/>
            <person name="Chao B."/>
            <person name="Wang X."/>
            <person name="Li Y."/>
            <person name="Pan X."/>
            <person name="You X."/>
            <person name="Zhang Y."/>
            <person name="Yang J."/>
            <person name="Li J."/>
            <person name="Zhang X."/>
            <person name="Liu S."/>
            <person name="Sun C."/>
            <person name="Yang J."/>
            <person name="Shi Q."/>
        </authorList>
    </citation>
    <scope>NUCLEOTIDE SEQUENCE [LARGE SCALE GENOMIC DNA]</scope>
    <source>
        <strain evidence="8">JWS20170419001</strain>
        <tissue evidence="8">Muscle</tissue>
    </source>
</reference>
<keyword evidence="6" id="KW-0106">Calcium</keyword>
<organism evidence="8 9">
    <name type="scientific">Bagarius yarrelli</name>
    <name type="common">Goonch</name>
    <name type="synonym">Bagrus yarrelli</name>
    <dbReference type="NCBI Taxonomy" id="175774"/>
    <lineage>
        <taxon>Eukaryota</taxon>
        <taxon>Metazoa</taxon>
        <taxon>Chordata</taxon>
        <taxon>Craniata</taxon>
        <taxon>Vertebrata</taxon>
        <taxon>Euteleostomi</taxon>
        <taxon>Actinopterygii</taxon>
        <taxon>Neopterygii</taxon>
        <taxon>Teleostei</taxon>
        <taxon>Ostariophysi</taxon>
        <taxon>Siluriformes</taxon>
        <taxon>Sisoridae</taxon>
        <taxon>Sisorinae</taxon>
        <taxon>Bagarius</taxon>
    </lineage>
</organism>
<dbReference type="GO" id="GO:0110158">
    <property type="term" value="C:calpain complex"/>
    <property type="evidence" value="ECO:0007669"/>
    <property type="project" value="TreeGrafter"/>
</dbReference>
<keyword evidence="3" id="KW-0963">Cytoplasm</keyword>